<sequence length="325" mass="36731">MDHEQQLQQQQYLLQLQQLEQQRQDQQKQQRPAPAEQEPASAPREFTIVALGKSGEGKSTLLNAVLGSEMFLAKTSVSEVTKTVGMATNHFLNIDSNPMMHCIDTPSFNGKLHDPNRVEQIGNLLKLVAGGVDAFLFVVKCTRYRYDNTVHQTLQTYQSLLTPAFWPKVIIVFTHATPELLPATQSRLPLIAWAREIQETFNLPAPPLTVFAMDYVRFPYPSGGAQDFWERLMELDANTAPYRHTPFLESIGSGFSIEDYVQRIKGHLAQFEPSYFENQAEGQYKENEHKKRKEGRFSLFRKSTQGTSSSKPSRNVSSTSSSSVS</sequence>
<dbReference type="InterPro" id="IPR045058">
    <property type="entry name" value="GIMA/IAN/Toc"/>
</dbReference>
<evidence type="ECO:0000259" key="4">
    <source>
        <dbReference type="Pfam" id="PF04548"/>
    </source>
</evidence>
<reference evidence="5" key="1">
    <citation type="submission" date="2021-11" db="EMBL/GenBank/DDBJ databases">
        <authorList>
            <person name="Herlambang A."/>
            <person name="Guo Y."/>
            <person name="Takashima Y."/>
            <person name="Nishizawa T."/>
        </authorList>
    </citation>
    <scope>NUCLEOTIDE SEQUENCE</scope>
    <source>
        <strain evidence="5">E1425</strain>
    </source>
</reference>
<evidence type="ECO:0000256" key="3">
    <source>
        <dbReference type="SAM" id="MobiDB-lite"/>
    </source>
</evidence>
<dbReference type="InterPro" id="IPR006703">
    <property type="entry name" value="G_AIG1"/>
</dbReference>
<dbReference type="PANTHER" id="PTHR10903">
    <property type="entry name" value="GTPASE, IMAP FAMILY MEMBER-RELATED"/>
    <property type="match status" value="1"/>
</dbReference>
<name>A0A9P3HGJ7_9FUNG</name>
<dbReference type="Proteomes" id="UP000827284">
    <property type="component" value="Unassembled WGS sequence"/>
</dbReference>
<keyword evidence="2" id="KW-0342">GTP-binding</keyword>
<dbReference type="SUPFAM" id="SSF52540">
    <property type="entry name" value="P-loop containing nucleoside triphosphate hydrolases"/>
    <property type="match status" value="1"/>
</dbReference>
<protein>
    <recommendedName>
        <fullName evidence="4">AIG1-type G domain-containing protein</fullName>
    </recommendedName>
</protein>
<feature type="domain" description="AIG1-type G" evidence="4">
    <location>
        <begin position="47"/>
        <end position="176"/>
    </location>
</feature>
<dbReference type="OrthoDB" id="8954335at2759"/>
<comment type="caution">
    <text evidence="5">The sequence shown here is derived from an EMBL/GenBank/DDBJ whole genome shotgun (WGS) entry which is preliminary data.</text>
</comment>
<keyword evidence="1" id="KW-0547">Nucleotide-binding</keyword>
<dbReference type="GO" id="GO:0005525">
    <property type="term" value="F:GTP binding"/>
    <property type="evidence" value="ECO:0007669"/>
    <property type="project" value="UniProtKB-KW"/>
</dbReference>
<dbReference type="InterPro" id="IPR027417">
    <property type="entry name" value="P-loop_NTPase"/>
</dbReference>
<reference evidence="5" key="2">
    <citation type="journal article" date="2022" name="Microbiol. Resour. Announc.">
        <title>Whole-Genome Sequence of Entomortierella parvispora E1425, a Mucoromycotan Fungus Associated with Burkholderiaceae-Related Endosymbiotic Bacteria.</title>
        <authorList>
            <person name="Herlambang A."/>
            <person name="Guo Y."/>
            <person name="Takashima Y."/>
            <person name="Narisawa K."/>
            <person name="Ohta H."/>
            <person name="Nishizawa T."/>
        </authorList>
    </citation>
    <scope>NUCLEOTIDE SEQUENCE</scope>
    <source>
        <strain evidence="5">E1425</strain>
    </source>
</reference>
<gene>
    <name evidence="5" type="ORF">EMPS_08351</name>
</gene>
<dbReference type="AlphaFoldDB" id="A0A9P3HGJ7"/>
<organism evidence="5 6">
    <name type="scientific">Entomortierella parvispora</name>
    <dbReference type="NCBI Taxonomy" id="205924"/>
    <lineage>
        <taxon>Eukaryota</taxon>
        <taxon>Fungi</taxon>
        <taxon>Fungi incertae sedis</taxon>
        <taxon>Mucoromycota</taxon>
        <taxon>Mortierellomycotina</taxon>
        <taxon>Mortierellomycetes</taxon>
        <taxon>Mortierellales</taxon>
        <taxon>Mortierellaceae</taxon>
        <taxon>Entomortierella</taxon>
    </lineage>
</organism>
<evidence type="ECO:0000256" key="1">
    <source>
        <dbReference type="ARBA" id="ARBA00022741"/>
    </source>
</evidence>
<evidence type="ECO:0000313" key="6">
    <source>
        <dbReference type="Proteomes" id="UP000827284"/>
    </source>
</evidence>
<feature type="region of interest" description="Disordered" evidence="3">
    <location>
        <begin position="20"/>
        <end position="43"/>
    </location>
</feature>
<proteinExistence type="predicted"/>
<dbReference type="Gene3D" id="3.40.50.300">
    <property type="entry name" value="P-loop containing nucleotide triphosphate hydrolases"/>
    <property type="match status" value="1"/>
</dbReference>
<feature type="region of interest" description="Disordered" evidence="3">
    <location>
        <begin position="280"/>
        <end position="325"/>
    </location>
</feature>
<accession>A0A9P3HGJ7</accession>
<feature type="compositionally biased region" description="Low complexity" evidence="3">
    <location>
        <begin position="308"/>
        <end position="325"/>
    </location>
</feature>
<dbReference type="Pfam" id="PF04548">
    <property type="entry name" value="AIG1"/>
    <property type="match status" value="1"/>
</dbReference>
<evidence type="ECO:0000256" key="2">
    <source>
        <dbReference type="ARBA" id="ARBA00023134"/>
    </source>
</evidence>
<dbReference type="PANTHER" id="PTHR10903:SF184">
    <property type="entry name" value="GTP-BINDING PROTEIN A"/>
    <property type="match status" value="1"/>
</dbReference>
<evidence type="ECO:0000313" key="5">
    <source>
        <dbReference type="EMBL" id="GJJ75993.1"/>
    </source>
</evidence>
<keyword evidence="6" id="KW-1185">Reference proteome</keyword>
<feature type="compositionally biased region" description="Low complexity" evidence="3">
    <location>
        <begin position="29"/>
        <end position="43"/>
    </location>
</feature>
<dbReference type="EMBL" id="BQFW01000011">
    <property type="protein sequence ID" value="GJJ75993.1"/>
    <property type="molecule type" value="Genomic_DNA"/>
</dbReference>